<keyword evidence="1" id="KW-1133">Transmembrane helix</keyword>
<feature type="transmembrane region" description="Helical" evidence="1">
    <location>
        <begin position="47"/>
        <end position="68"/>
    </location>
</feature>
<evidence type="ECO:0000313" key="2">
    <source>
        <dbReference type="EMBL" id="QDP41968.1"/>
    </source>
</evidence>
<organism evidence="2 3">
    <name type="scientific">Radiobacillus deserti</name>
    <dbReference type="NCBI Taxonomy" id="2594883"/>
    <lineage>
        <taxon>Bacteria</taxon>
        <taxon>Bacillati</taxon>
        <taxon>Bacillota</taxon>
        <taxon>Bacilli</taxon>
        <taxon>Bacillales</taxon>
        <taxon>Bacillaceae</taxon>
        <taxon>Radiobacillus</taxon>
    </lineage>
</organism>
<accession>A0A516KKR2</accession>
<dbReference type="KEGG" id="aqt:FN924_18420"/>
<proteinExistence type="predicted"/>
<evidence type="ECO:0000256" key="1">
    <source>
        <dbReference type="SAM" id="Phobius"/>
    </source>
</evidence>
<dbReference type="OrthoDB" id="8477132at2"/>
<dbReference type="AlphaFoldDB" id="A0A516KKR2"/>
<feature type="transmembrane region" description="Helical" evidence="1">
    <location>
        <begin position="88"/>
        <end position="114"/>
    </location>
</feature>
<gene>
    <name evidence="2" type="ORF">FN924_18420</name>
</gene>
<protein>
    <submittedName>
        <fullName evidence="2">Uncharacterized protein</fullName>
    </submittedName>
</protein>
<dbReference type="Proteomes" id="UP000315215">
    <property type="component" value="Chromosome"/>
</dbReference>
<evidence type="ECO:0000313" key="3">
    <source>
        <dbReference type="Proteomes" id="UP000315215"/>
    </source>
</evidence>
<dbReference type="EMBL" id="CP041666">
    <property type="protein sequence ID" value="QDP41968.1"/>
    <property type="molecule type" value="Genomic_DNA"/>
</dbReference>
<keyword evidence="3" id="KW-1185">Reference proteome</keyword>
<reference evidence="2 3" key="1">
    <citation type="submission" date="2019-07" db="EMBL/GenBank/DDBJ databases">
        <authorList>
            <person name="Li J."/>
        </authorList>
    </citation>
    <scope>NUCLEOTIDE SEQUENCE [LARGE SCALE GENOMIC DNA]</scope>
    <source>
        <strain evidence="2 3">TKL69</strain>
    </source>
</reference>
<name>A0A516KKR2_9BACI</name>
<sequence>MVHANRPWKIFSSFKKVIAIAFATGSYGLIFPSLWNLSVVFEPIRYVILMITALCSMVLWIILAHNLWERPAYWNKKKMRRLYNMTTILTLSIAVILYYLILFVLFFFSVRLFVPDQLFDSQSVLKGTITLKNYLELIWLVTSVATLGGAIGAGLENDELVSSATYGYRQQKRYVSTTV</sequence>
<keyword evidence="1" id="KW-0472">Membrane</keyword>
<dbReference type="RefSeq" id="WP_143896998.1">
    <property type="nucleotide sequence ID" value="NZ_CP041666.1"/>
</dbReference>
<keyword evidence="1" id="KW-0812">Transmembrane</keyword>
<feature type="transmembrane region" description="Helical" evidence="1">
    <location>
        <begin position="17"/>
        <end position="35"/>
    </location>
</feature>